<comment type="caution">
    <text evidence="1">The sequence shown here is derived from an EMBL/GenBank/DDBJ whole genome shotgun (WGS) entry which is preliminary data.</text>
</comment>
<organism evidence="1 2">
    <name type="scientific">Coemansia guatemalensis</name>
    <dbReference type="NCBI Taxonomy" id="2761395"/>
    <lineage>
        <taxon>Eukaryota</taxon>
        <taxon>Fungi</taxon>
        <taxon>Fungi incertae sedis</taxon>
        <taxon>Zoopagomycota</taxon>
        <taxon>Kickxellomycotina</taxon>
        <taxon>Kickxellomycetes</taxon>
        <taxon>Kickxellales</taxon>
        <taxon>Kickxellaceae</taxon>
        <taxon>Coemansia</taxon>
    </lineage>
</organism>
<name>A0A9W8HL57_9FUNG</name>
<protein>
    <submittedName>
        <fullName evidence="1">Uncharacterized protein</fullName>
    </submittedName>
</protein>
<reference evidence="1" key="1">
    <citation type="submission" date="2022-07" db="EMBL/GenBank/DDBJ databases">
        <title>Phylogenomic reconstructions and comparative analyses of Kickxellomycotina fungi.</title>
        <authorList>
            <person name="Reynolds N.K."/>
            <person name="Stajich J.E."/>
            <person name="Barry K."/>
            <person name="Grigoriev I.V."/>
            <person name="Crous P."/>
            <person name="Smith M.E."/>
        </authorList>
    </citation>
    <scope>NUCLEOTIDE SEQUENCE</scope>
    <source>
        <strain evidence="1">NRRL 1565</strain>
    </source>
</reference>
<sequence length="69" mass="7770">MWTGAHLLTLCHEHNGDDCSVLCDKNTGSQISNADTRCLLKAIQSTLPDTEFFMVMDDQVLVDRNHIYS</sequence>
<dbReference type="EMBL" id="JANBUO010004031">
    <property type="protein sequence ID" value="KAJ2788670.1"/>
    <property type="molecule type" value="Genomic_DNA"/>
</dbReference>
<evidence type="ECO:0000313" key="2">
    <source>
        <dbReference type="Proteomes" id="UP001140094"/>
    </source>
</evidence>
<evidence type="ECO:0000313" key="1">
    <source>
        <dbReference type="EMBL" id="KAJ2788670.1"/>
    </source>
</evidence>
<accession>A0A9W8HL57</accession>
<keyword evidence="2" id="KW-1185">Reference proteome</keyword>
<feature type="non-terminal residue" evidence="1">
    <location>
        <position position="69"/>
    </location>
</feature>
<dbReference type="AlphaFoldDB" id="A0A9W8HL57"/>
<dbReference type="Proteomes" id="UP001140094">
    <property type="component" value="Unassembled WGS sequence"/>
</dbReference>
<gene>
    <name evidence="1" type="ORF">H4R20_007327</name>
</gene>
<proteinExistence type="predicted"/>